<dbReference type="RefSeq" id="XP_022256140.1">
    <property type="nucleotide sequence ID" value="XM_022400432.1"/>
</dbReference>
<dbReference type="GeneID" id="111088970"/>
<protein>
    <submittedName>
        <fullName evidence="3">Uncharacterized protein LOC111088970</fullName>
    </submittedName>
</protein>
<reference evidence="3" key="1">
    <citation type="submission" date="2025-08" db="UniProtKB">
        <authorList>
            <consortium name="RefSeq"/>
        </authorList>
    </citation>
    <scope>IDENTIFICATION</scope>
    <source>
        <tissue evidence="3">Muscle</tissue>
    </source>
</reference>
<evidence type="ECO:0000256" key="1">
    <source>
        <dbReference type="SAM" id="Coils"/>
    </source>
</evidence>
<accession>A0ABM1TJT4</accession>
<feature type="non-terminal residue" evidence="3">
    <location>
        <position position="1"/>
    </location>
</feature>
<keyword evidence="2" id="KW-1185">Reference proteome</keyword>
<keyword evidence="1" id="KW-0175">Coiled coil</keyword>
<feature type="coiled-coil region" evidence="1">
    <location>
        <begin position="110"/>
        <end position="137"/>
    </location>
</feature>
<evidence type="ECO:0000313" key="3">
    <source>
        <dbReference type="RefSeq" id="XP_022256140.1"/>
    </source>
</evidence>
<evidence type="ECO:0000313" key="2">
    <source>
        <dbReference type="Proteomes" id="UP000694941"/>
    </source>
</evidence>
<dbReference type="Proteomes" id="UP000694941">
    <property type="component" value="Unplaced"/>
</dbReference>
<proteinExistence type="predicted"/>
<gene>
    <name evidence="3" type="primary">LOC111088970</name>
</gene>
<name>A0ABM1TJT4_LIMPO</name>
<organism evidence="2 3">
    <name type="scientific">Limulus polyphemus</name>
    <name type="common">Atlantic horseshoe crab</name>
    <dbReference type="NCBI Taxonomy" id="6850"/>
    <lineage>
        <taxon>Eukaryota</taxon>
        <taxon>Metazoa</taxon>
        <taxon>Ecdysozoa</taxon>
        <taxon>Arthropoda</taxon>
        <taxon>Chelicerata</taxon>
        <taxon>Merostomata</taxon>
        <taxon>Xiphosura</taxon>
        <taxon>Limulidae</taxon>
        <taxon>Limulus</taxon>
    </lineage>
</organism>
<sequence length="188" mass="22058">VIRLSSWRGPDIRKFVGPGSLSQAIEVVEKFENQINNAPEQLQHKDIYDPAVHMTYIFSPWNTETPAFRLNQAVAEFQLEQLQAQVREVSSVMDLIDIYIKHDRTVSSDNSDKKKELLEYKESLKMIKERLVTAQNTYVMLSPDERENLRSIYGHQRAPHYFKRKLKKLHDPPESFCVACFTKDVWQF</sequence>